<comment type="caution">
    <text evidence="5">The sequence shown here is derived from an EMBL/GenBank/DDBJ whole genome shotgun (WGS) entry which is preliminary data.</text>
</comment>
<dbReference type="Gene3D" id="3.40.1190.20">
    <property type="match status" value="1"/>
</dbReference>
<proteinExistence type="inferred from homology"/>
<evidence type="ECO:0000313" key="5">
    <source>
        <dbReference type="EMBL" id="NIK88169.1"/>
    </source>
</evidence>
<evidence type="ECO:0000256" key="3">
    <source>
        <dbReference type="ARBA" id="ARBA00022777"/>
    </source>
</evidence>
<dbReference type="PANTHER" id="PTHR43320">
    <property type="entry name" value="SUGAR KINASE"/>
    <property type="match status" value="1"/>
</dbReference>
<dbReference type="CDD" id="cd01168">
    <property type="entry name" value="adenosine_kinase"/>
    <property type="match status" value="1"/>
</dbReference>
<keyword evidence="3 5" id="KW-0418">Kinase</keyword>
<keyword evidence="2" id="KW-0808">Transferase</keyword>
<dbReference type="PANTHER" id="PTHR43320:SF3">
    <property type="entry name" value="CARBOHYDRATE KINASE PFKB DOMAIN-CONTAINING PROTEIN"/>
    <property type="match status" value="1"/>
</dbReference>
<gene>
    <name evidence="5" type="ORF">FHS83_001487</name>
</gene>
<comment type="similarity">
    <text evidence="1">Belongs to the carbohydrate kinase PfkB family.</text>
</comment>
<dbReference type="InterPro" id="IPR002173">
    <property type="entry name" value="Carboh/pur_kinase_PfkB_CS"/>
</dbReference>
<dbReference type="InterPro" id="IPR052700">
    <property type="entry name" value="Carb_kinase_PfkB-like"/>
</dbReference>
<evidence type="ECO:0000256" key="1">
    <source>
        <dbReference type="ARBA" id="ARBA00010688"/>
    </source>
</evidence>
<dbReference type="Pfam" id="PF00294">
    <property type="entry name" value="PfkB"/>
    <property type="match status" value="1"/>
</dbReference>
<accession>A0A846MY53</accession>
<name>A0A846MY53_9PROT</name>
<dbReference type="RefSeq" id="WP_167082362.1">
    <property type="nucleotide sequence ID" value="NZ_BAAADC010000001.1"/>
</dbReference>
<organism evidence="5 6">
    <name type="scientific">Rhizomicrobium palustre</name>
    <dbReference type="NCBI Taxonomy" id="189966"/>
    <lineage>
        <taxon>Bacteria</taxon>
        <taxon>Pseudomonadati</taxon>
        <taxon>Pseudomonadota</taxon>
        <taxon>Alphaproteobacteria</taxon>
        <taxon>Micropepsales</taxon>
        <taxon>Micropepsaceae</taxon>
        <taxon>Rhizomicrobium</taxon>
    </lineage>
</organism>
<dbReference type="InterPro" id="IPR011611">
    <property type="entry name" value="PfkB_dom"/>
</dbReference>
<dbReference type="EMBL" id="JAASRM010000001">
    <property type="protein sequence ID" value="NIK88169.1"/>
    <property type="molecule type" value="Genomic_DNA"/>
</dbReference>
<evidence type="ECO:0000256" key="2">
    <source>
        <dbReference type="ARBA" id="ARBA00022679"/>
    </source>
</evidence>
<reference evidence="5 6" key="1">
    <citation type="submission" date="2020-03" db="EMBL/GenBank/DDBJ databases">
        <title>Genomic Encyclopedia of Type Strains, Phase IV (KMG-IV): sequencing the most valuable type-strain genomes for metagenomic binning, comparative biology and taxonomic classification.</title>
        <authorList>
            <person name="Goeker M."/>
        </authorList>
    </citation>
    <scope>NUCLEOTIDE SEQUENCE [LARGE SCALE GENOMIC DNA]</scope>
    <source>
        <strain evidence="5 6">DSM 19867</strain>
    </source>
</reference>
<dbReference type="InterPro" id="IPR029056">
    <property type="entry name" value="Ribokinase-like"/>
</dbReference>
<dbReference type="GO" id="GO:0016301">
    <property type="term" value="F:kinase activity"/>
    <property type="evidence" value="ECO:0007669"/>
    <property type="project" value="UniProtKB-KW"/>
</dbReference>
<evidence type="ECO:0000313" key="6">
    <source>
        <dbReference type="Proteomes" id="UP000570514"/>
    </source>
</evidence>
<dbReference type="Proteomes" id="UP000570514">
    <property type="component" value="Unassembled WGS sequence"/>
</dbReference>
<sequence>MTRKYDVIGLGNAIVDVLAPVDDEFVLTHQVVKNAMMLIDEFRAEQLYKAFGETVEAAGGSVANSMAGLASFGGRGKFVGKVKADRLGEAFAKSLTENGTDYTTAPATEGASTACCLIAVPPDAQRAMNTYLGASRELGPDDVIAEDIAAAETLYIEGYLTDSEISWQAALKAAAIAKETGTKIAVTLSDAFCVGRYRQVFLDFLDVADIVFANEEEAKSLFQVEDFDAVLQCFIAWGGIAAITRSAKGCVVTGNGQVHVVDAAPVSQVLDTTGAGDQFAAGFLFGLTHKKSLTECGKLGALAAAEVISHFGARPEVSLKALAEDAGLV</sequence>
<protein>
    <submittedName>
        <fullName evidence="5">Sugar/nucleoside kinase (Ribokinase family)</fullName>
    </submittedName>
</protein>
<dbReference type="SUPFAM" id="SSF53613">
    <property type="entry name" value="Ribokinase-like"/>
    <property type="match status" value="1"/>
</dbReference>
<dbReference type="AlphaFoldDB" id="A0A846MY53"/>
<dbReference type="PROSITE" id="PS00584">
    <property type="entry name" value="PFKB_KINASES_2"/>
    <property type="match status" value="1"/>
</dbReference>
<feature type="domain" description="Carbohydrate kinase PfkB" evidence="4">
    <location>
        <begin position="50"/>
        <end position="315"/>
    </location>
</feature>
<keyword evidence="6" id="KW-1185">Reference proteome</keyword>
<evidence type="ECO:0000259" key="4">
    <source>
        <dbReference type="Pfam" id="PF00294"/>
    </source>
</evidence>